<feature type="signal peptide" evidence="2">
    <location>
        <begin position="1"/>
        <end position="29"/>
    </location>
</feature>
<evidence type="ECO:0000313" key="4">
    <source>
        <dbReference type="EMBL" id="KAL3787083.1"/>
    </source>
</evidence>
<accession>A0ABD3PH96</accession>
<evidence type="ECO:0000256" key="2">
    <source>
        <dbReference type="SAM" id="SignalP"/>
    </source>
</evidence>
<keyword evidence="5" id="KW-1185">Reference proteome</keyword>
<dbReference type="PANTHER" id="PTHR34051:SF2">
    <property type="entry name" value="PROTEIN LPA3"/>
    <property type="match status" value="1"/>
</dbReference>
<reference evidence="4 5" key="1">
    <citation type="journal article" date="2020" name="G3 (Bethesda)">
        <title>Improved Reference Genome for Cyclotella cryptica CCMP332, a Model for Cell Wall Morphogenesis, Salinity Adaptation, and Lipid Production in Diatoms (Bacillariophyta).</title>
        <authorList>
            <person name="Roberts W.R."/>
            <person name="Downey K.M."/>
            <person name="Ruck E.C."/>
            <person name="Traller J.C."/>
            <person name="Alverson A.J."/>
        </authorList>
    </citation>
    <scope>NUCLEOTIDE SEQUENCE [LARGE SCALE GENOMIC DNA]</scope>
    <source>
        <strain evidence="4 5">CCMP332</strain>
    </source>
</reference>
<proteinExistence type="predicted"/>
<keyword evidence="2" id="KW-0732">Signal</keyword>
<organism evidence="4 5">
    <name type="scientific">Cyclotella cryptica</name>
    <dbReference type="NCBI Taxonomy" id="29204"/>
    <lineage>
        <taxon>Eukaryota</taxon>
        <taxon>Sar</taxon>
        <taxon>Stramenopiles</taxon>
        <taxon>Ochrophyta</taxon>
        <taxon>Bacillariophyta</taxon>
        <taxon>Coscinodiscophyceae</taxon>
        <taxon>Thalassiosirophycidae</taxon>
        <taxon>Stephanodiscales</taxon>
        <taxon>Stephanodiscaceae</taxon>
        <taxon>Cyclotella</taxon>
    </lineage>
</organism>
<dbReference type="AlphaFoldDB" id="A0ABD3PH96"/>
<dbReference type="PANTHER" id="PTHR34051">
    <property type="entry name" value="PROTEIN LOW PSII ACCUMULATION 3, CHLOROPLASTIC"/>
    <property type="match status" value="1"/>
</dbReference>
<dbReference type="InterPro" id="IPR044687">
    <property type="entry name" value="LPA3"/>
</dbReference>
<dbReference type="Pfam" id="PF09353">
    <property type="entry name" value="DUF1995"/>
    <property type="match status" value="1"/>
</dbReference>
<sequence length="397" mass="44140">MGTTLPSNNPTTMRILSISLLLLSTATSAFQVPSGTRTLRLPNRNDRLLPRRNIPTPTVEGGATPEEIKEAADKVAPPSSFYELQIASVRAAQDAIRDGYRLLEVEFPPLPASVLEMDDVSAYDVAKSNVNLALDFAKAFATTGSSGKVAVMLPDESECNIMLEDLKLDKNPYPNVLLTSLRRSEEGDTRIFKPENVLIGLLGRGSGGTVKPIENTKMYIVVVASAQELPDIEELYNQIKDVEEGSTGEPPVIVMYNLKLDVLRGDLGAPAFPGKDFQDRFLSRVKPVYYLRTRQYSRSTNKPPFILNYQGCLFRSYPGHFQTLLDTGTGRYRKVCGNDIRPALGEFKEQLTDALREEGAIPSKEEEGTLFGFLRTGYKTTTWWEEERADAGMEWRT</sequence>
<dbReference type="EMBL" id="JABMIG020000182">
    <property type="protein sequence ID" value="KAL3787083.1"/>
    <property type="molecule type" value="Genomic_DNA"/>
</dbReference>
<protein>
    <recommendedName>
        <fullName evidence="3">DUF1995 domain-containing protein</fullName>
    </recommendedName>
</protein>
<name>A0ABD3PH96_9STRA</name>
<dbReference type="InterPro" id="IPR018962">
    <property type="entry name" value="DUF1995"/>
</dbReference>
<evidence type="ECO:0000259" key="3">
    <source>
        <dbReference type="Pfam" id="PF09353"/>
    </source>
</evidence>
<comment type="caution">
    <text evidence="4">The sequence shown here is derived from an EMBL/GenBank/DDBJ whole genome shotgun (WGS) entry which is preliminary data.</text>
</comment>
<feature type="chain" id="PRO_5044820112" description="DUF1995 domain-containing protein" evidence="2">
    <location>
        <begin position="30"/>
        <end position="397"/>
    </location>
</feature>
<evidence type="ECO:0000313" key="5">
    <source>
        <dbReference type="Proteomes" id="UP001516023"/>
    </source>
</evidence>
<feature type="domain" description="DUF1995" evidence="3">
    <location>
        <begin position="78"/>
        <end position="348"/>
    </location>
</feature>
<dbReference type="Proteomes" id="UP001516023">
    <property type="component" value="Unassembled WGS sequence"/>
</dbReference>
<gene>
    <name evidence="4" type="ORF">HJC23_011767</name>
</gene>
<evidence type="ECO:0000256" key="1">
    <source>
        <dbReference type="SAM" id="MobiDB-lite"/>
    </source>
</evidence>
<feature type="region of interest" description="Disordered" evidence="1">
    <location>
        <begin position="40"/>
        <end position="65"/>
    </location>
</feature>